<dbReference type="OMA" id="HAHAMVS"/>
<protein>
    <submittedName>
        <fullName evidence="1">Uncharacterized protein</fullName>
    </submittedName>
</protein>
<dbReference type="AlphaFoldDB" id="B6HKA7"/>
<sequence length="147" mass="16096">MTSIIVPSLGKKEAIFPDVVCALHNMPSCKILGSTGRGNKNLSQRVLYHTRETRLHAHAMVSVVWAFVGSRDLFIGCRLFLDIPQLLFAPAFDTRPLVSRMIAIVLSVLTCMRHAVGVVGPLPSEDQSFGLSAMLVCCYAFPVKARP</sequence>
<organism evidence="1 2">
    <name type="scientific">Penicillium rubens (strain ATCC 28089 / DSM 1075 / NRRL 1951 / Wisconsin 54-1255)</name>
    <name type="common">Penicillium chrysogenum</name>
    <dbReference type="NCBI Taxonomy" id="500485"/>
    <lineage>
        <taxon>Eukaryota</taxon>
        <taxon>Fungi</taxon>
        <taxon>Dikarya</taxon>
        <taxon>Ascomycota</taxon>
        <taxon>Pezizomycotina</taxon>
        <taxon>Eurotiomycetes</taxon>
        <taxon>Eurotiomycetidae</taxon>
        <taxon>Eurotiales</taxon>
        <taxon>Aspergillaceae</taxon>
        <taxon>Penicillium</taxon>
        <taxon>Penicillium chrysogenum species complex</taxon>
    </lineage>
</organism>
<dbReference type="EMBL" id="AM920436">
    <property type="protein sequence ID" value="CAP96910.1"/>
    <property type="molecule type" value="Genomic_DNA"/>
</dbReference>
<dbReference type="VEuPathDB" id="FungiDB:PCH_Pc21g20130"/>
<evidence type="ECO:0000313" key="2">
    <source>
        <dbReference type="Proteomes" id="UP000000724"/>
    </source>
</evidence>
<dbReference type="OrthoDB" id="4321370at2759"/>
<evidence type="ECO:0000313" key="1">
    <source>
        <dbReference type="EMBL" id="CAP96910.1"/>
    </source>
</evidence>
<keyword evidence="2" id="KW-1185">Reference proteome</keyword>
<accession>B6HKA7</accession>
<reference evidence="1 2" key="1">
    <citation type="journal article" date="2008" name="Nat. Biotechnol.">
        <title>Genome sequencing and analysis of the filamentous fungus Penicillium chrysogenum.</title>
        <authorList>
            <person name="van den Berg M.A."/>
            <person name="Albang R."/>
            <person name="Albermann K."/>
            <person name="Badger J.H."/>
            <person name="Daran J.-M."/>
            <person name="Driessen A.J.M."/>
            <person name="Garcia-Estrada C."/>
            <person name="Fedorova N.D."/>
            <person name="Harris D.M."/>
            <person name="Heijne W.H.M."/>
            <person name="Joardar V.S."/>
            <person name="Kiel J.A.K.W."/>
            <person name="Kovalchuk A."/>
            <person name="Martin J.F."/>
            <person name="Nierman W.C."/>
            <person name="Nijland J.G."/>
            <person name="Pronk J.T."/>
            <person name="Roubos J.A."/>
            <person name="van der Klei I.J."/>
            <person name="van Peij N.N.M.E."/>
            <person name="Veenhuis M."/>
            <person name="von Doehren H."/>
            <person name="Wagner C."/>
            <person name="Wortman J.R."/>
            <person name="Bovenberg R.A.L."/>
        </authorList>
    </citation>
    <scope>NUCLEOTIDE SEQUENCE [LARGE SCALE GENOMIC DNA]</scope>
    <source>
        <strain evidence="2">ATCC 28089 / DSM 1075 / NRRL 1951 / Wisconsin 54-1255</strain>
    </source>
</reference>
<name>B6HKA7_PENRW</name>
<dbReference type="Proteomes" id="UP000000724">
    <property type="component" value="Contig Pc00c21"/>
</dbReference>
<gene>
    <name evidence="1" type="ORF">Pc21g20130</name>
    <name evidence="1" type="ORF">PCH_Pc21g20130</name>
</gene>
<dbReference type="HOGENOM" id="CLU_1768722_0_0_1"/>
<proteinExistence type="predicted"/>